<comment type="caution">
    <text evidence="1">The sequence shown here is derived from an EMBL/GenBank/DDBJ whole genome shotgun (WGS) entry which is preliminary data.</text>
</comment>
<protein>
    <submittedName>
        <fullName evidence="1">Coatomer subunit gamma-2</fullName>
    </submittedName>
</protein>
<gene>
    <name evidence="1" type="ORF">Tci_881557</name>
</gene>
<dbReference type="AlphaFoldDB" id="A0A699TKC2"/>
<feature type="non-terminal residue" evidence="1">
    <location>
        <position position="1"/>
    </location>
</feature>
<name>A0A699TKC2_TANCI</name>
<sequence>DTLYLNTPRGASLVVETDKEVKEFLFGLLDIPLVNLDTSLKNYVNEPFDISSVPREVKSQPLAEKKYVGKNIWKCENISEAEYCS</sequence>
<reference evidence="1" key="1">
    <citation type="journal article" date="2019" name="Sci. Rep.">
        <title>Draft genome of Tanacetum cinerariifolium, the natural source of mosquito coil.</title>
        <authorList>
            <person name="Yamashiro T."/>
            <person name="Shiraishi A."/>
            <person name="Satake H."/>
            <person name="Nakayama K."/>
        </authorList>
    </citation>
    <scope>NUCLEOTIDE SEQUENCE</scope>
</reference>
<organism evidence="1">
    <name type="scientific">Tanacetum cinerariifolium</name>
    <name type="common">Dalmatian daisy</name>
    <name type="synonym">Chrysanthemum cinerariifolium</name>
    <dbReference type="NCBI Taxonomy" id="118510"/>
    <lineage>
        <taxon>Eukaryota</taxon>
        <taxon>Viridiplantae</taxon>
        <taxon>Streptophyta</taxon>
        <taxon>Embryophyta</taxon>
        <taxon>Tracheophyta</taxon>
        <taxon>Spermatophyta</taxon>
        <taxon>Magnoliopsida</taxon>
        <taxon>eudicotyledons</taxon>
        <taxon>Gunneridae</taxon>
        <taxon>Pentapetalae</taxon>
        <taxon>asterids</taxon>
        <taxon>campanulids</taxon>
        <taxon>Asterales</taxon>
        <taxon>Asteraceae</taxon>
        <taxon>Asteroideae</taxon>
        <taxon>Anthemideae</taxon>
        <taxon>Anthemidinae</taxon>
        <taxon>Tanacetum</taxon>
    </lineage>
</organism>
<accession>A0A699TKC2</accession>
<proteinExistence type="predicted"/>
<dbReference type="EMBL" id="BKCJ011246542">
    <property type="protein sequence ID" value="GFD09588.1"/>
    <property type="molecule type" value="Genomic_DNA"/>
</dbReference>
<evidence type="ECO:0000313" key="1">
    <source>
        <dbReference type="EMBL" id="GFD09588.1"/>
    </source>
</evidence>